<dbReference type="Proteomes" id="UP001256646">
    <property type="component" value="Unassembled WGS sequence"/>
</dbReference>
<sequence length="41" mass="4523">MGNKDNNSCRIENNYKNNNESHVIENGGNTISNVVSNIDSL</sequence>
<reference evidence="1 2" key="1">
    <citation type="submission" date="2023-09" db="EMBL/GenBank/DDBJ databases">
        <authorList>
            <person name="Zhai L."/>
        </authorList>
    </citation>
    <scope>NUCLEOTIDE SEQUENCE [LARGE SCALE GENOMIC DNA]</scope>
    <source>
        <strain evidence="1 2">5 N-1</strain>
    </source>
</reference>
<keyword evidence="2" id="KW-1185">Reference proteome</keyword>
<accession>A0ABU1EGP3</accession>
<evidence type="ECO:0000313" key="2">
    <source>
        <dbReference type="Proteomes" id="UP001256646"/>
    </source>
</evidence>
<organism evidence="1 2">
    <name type="scientific">Clostridium aquiflavi</name>
    <dbReference type="NCBI Taxonomy" id="3073603"/>
    <lineage>
        <taxon>Bacteria</taxon>
        <taxon>Bacillati</taxon>
        <taxon>Bacillota</taxon>
        <taxon>Clostridia</taxon>
        <taxon>Eubacteriales</taxon>
        <taxon>Clostridiaceae</taxon>
        <taxon>Clostridium</taxon>
    </lineage>
</organism>
<protein>
    <submittedName>
        <fullName evidence="1">Uncharacterized protein</fullName>
    </submittedName>
</protein>
<proteinExistence type="predicted"/>
<dbReference type="EMBL" id="JAVJAN010000018">
    <property type="protein sequence ID" value="MDR5587443.1"/>
    <property type="molecule type" value="Genomic_DNA"/>
</dbReference>
<name>A0ABU1EGP3_9CLOT</name>
<comment type="caution">
    <text evidence="1">The sequence shown here is derived from an EMBL/GenBank/DDBJ whole genome shotgun (WGS) entry which is preliminary data.</text>
</comment>
<evidence type="ECO:0000313" key="1">
    <source>
        <dbReference type="EMBL" id="MDR5587443.1"/>
    </source>
</evidence>
<gene>
    <name evidence="1" type="ORF">RGC78_08165</name>
</gene>